<evidence type="ECO:0000313" key="2">
    <source>
        <dbReference type="EMBL" id="KAG0259028.1"/>
    </source>
</evidence>
<evidence type="ECO:0000313" key="3">
    <source>
        <dbReference type="Proteomes" id="UP001194580"/>
    </source>
</evidence>
<name>A0AAD4D4A1_9FUNG</name>
<organism evidence="2 3">
    <name type="scientific">Linnemannia exigua</name>
    <dbReference type="NCBI Taxonomy" id="604196"/>
    <lineage>
        <taxon>Eukaryota</taxon>
        <taxon>Fungi</taxon>
        <taxon>Fungi incertae sedis</taxon>
        <taxon>Mucoromycota</taxon>
        <taxon>Mortierellomycotina</taxon>
        <taxon>Mortierellomycetes</taxon>
        <taxon>Mortierellales</taxon>
        <taxon>Mortierellaceae</taxon>
        <taxon>Linnemannia</taxon>
    </lineage>
</organism>
<keyword evidence="3" id="KW-1185">Reference proteome</keyword>
<feature type="coiled-coil region" evidence="1">
    <location>
        <begin position="47"/>
        <end position="77"/>
    </location>
</feature>
<gene>
    <name evidence="2" type="ORF">BGZ95_004807</name>
</gene>
<keyword evidence="1" id="KW-0175">Coiled coil</keyword>
<comment type="caution">
    <text evidence="2">The sequence shown here is derived from an EMBL/GenBank/DDBJ whole genome shotgun (WGS) entry which is preliminary data.</text>
</comment>
<sequence length="115" mass="12728">IVPSEHIDLNEHILHDGYHQGSMGQDNQVTLDTPDTQDVLETKETEEAQVKGTLEEVQALLKAMKEEQAEAKAKDDNDADGRLGGKAYSGYSCTVMPKSTDMVLFCDDWTKIALM</sequence>
<evidence type="ECO:0000256" key="1">
    <source>
        <dbReference type="SAM" id="Coils"/>
    </source>
</evidence>
<dbReference type="AlphaFoldDB" id="A0AAD4D4A1"/>
<proteinExistence type="predicted"/>
<feature type="non-terminal residue" evidence="2">
    <location>
        <position position="1"/>
    </location>
</feature>
<dbReference type="EMBL" id="JAAAIL010002239">
    <property type="protein sequence ID" value="KAG0259028.1"/>
    <property type="molecule type" value="Genomic_DNA"/>
</dbReference>
<reference evidence="2" key="1">
    <citation type="journal article" date="2020" name="Fungal Divers.">
        <title>Resolving the Mortierellaceae phylogeny through synthesis of multi-gene phylogenetics and phylogenomics.</title>
        <authorList>
            <person name="Vandepol N."/>
            <person name="Liber J."/>
            <person name="Desiro A."/>
            <person name="Na H."/>
            <person name="Kennedy M."/>
            <person name="Barry K."/>
            <person name="Grigoriev I.V."/>
            <person name="Miller A.N."/>
            <person name="O'Donnell K."/>
            <person name="Stajich J.E."/>
            <person name="Bonito G."/>
        </authorList>
    </citation>
    <scope>NUCLEOTIDE SEQUENCE</scope>
    <source>
        <strain evidence="2">NRRL 28262</strain>
    </source>
</reference>
<dbReference type="Proteomes" id="UP001194580">
    <property type="component" value="Unassembled WGS sequence"/>
</dbReference>
<protein>
    <submittedName>
        <fullName evidence="2">Uncharacterized protein</fullName>
    </submittedName>
</protein>
<accession>A0AAD4D4A1</accession>